<comment type="subunit">
    <text evidence="9">Type II secretion is composed of four main components: the outer membrane complex, the inner membrane complex, the cytoplasmic secretion ATPase and the periplasm-spanning pseudopilus.</text>
</comment>
<dbReference type="InterPro" id="IPR010052">
    <property type="entry name" value="T2SS_protein-GspI"/>
</dbReference>
<evidence type="ECO:0000256" key="2">
    <source>
        <dbReference type="ARBA" id="ARBA00008358"/>
    </source>
</evidence>
<accession>A0A5B7YJX6</accession>
<dbReference type="InterPro" id="IPR012902">
    <property type="entry name" value="N_methyl_site"/>
</dbReference>
<dbReference type="Gene3D" id="3.30.1300.30">
    <property type="entry name" value="GSPII I/J protein-like"/>
    <property type="match status" value="1"/>
</dbReference>
<evidence type="ECO:0000256" key="7">
    <source>
        <dbReference type="ARBA" id="ARBA00022989"/>
    </source>
</evidence>
<evidence type="ECO:0000313" key="11">
    <source>
        <dbReference type="EMBL" id="QCZ94989.1"/>
    </source>
</evidence>
<keyword evidence="8" id="KW-0472">Membrane</keyword>
<dbReference type="AlphaFoldDB" id="A0A5B7YJX6"/>
<comment type="similarity">
    <text evidence="2 9">Belongs to the GSP I family.</text>
</comment>
<comment type="PTM">
    <text evidence="9">Cleaved by prepilin peptidase.</text>
</comment>
<dbReference type="KEGG" id="salk:FBQ74_16570"/>
<name>A0A5B7YJX6_9ALTE</name>
<evidence type="ECO:0000256" key="4">
    <source>
        <dbReference type="ARBA" id="ARBA00022481"/>
    </source>
</evidence>
<dbReference type="GO" id="GO:0005886">
    <property type="term" value="C:plasma membrane"/>
    <property type="evidence" value="ECO:0007669"/>
    <property type="project" value="UniProtKB-SubCell"/>
</dbReference>
<dbReference type="PANTHER" id="PTHR38779:SF2">
    <property type="entry name" value="TYPE II SECRETION SYSTEM PROTEIN I-RELATED"/>
    <property type="match status" value="1"/>
</dbReference>
<dbReference type="OrthoDB" id="6121517at2"/>
<keyword evidence="5 9" id="KW-0997">Cell inner membrane</keyword>
<comment type="subcellular location">
    <subcellularLocation>
        <location evidence="1 9">Cell inner membrane</location>
        <topology evidence="1 9">Single-pass membrane protein</topology>
    </subcellularLocation>
</comment>
<evidence type="ECO:0000256" key="3">
    <source>
        <dbReference type="ARBA" id="ARBA00022475"/>
    </source>
</evidence>
<keyword evidence="6" id="KW-0812">Transmembrane</keyword>
<evidence type="ECO:0000256" key="5">
    <source>
        <dbReference type="ARBA" id="ARBA00022519"/>
    </source>
</evidence>
<dbReference type="RefSeq" id="WP_139757719.1">
    <property type="nucleotide sequence ID" value="NZ_CP039852.1"/>
</dbReference>
<sequence>MKPAVSFKSMASSRGMTLLEVMIALFVFALAGTAVMKAASSHLNSISQIEDITFATWVASNRLNQLKLDDTWPPKNDQKGSMEMAERTWYWQQKVEKTNDDTLRQVEITVGLDELYSSSVTSVKTFVTKPAQRGANSGADNG</sequence>
<keyword evidence="12" id="KW-1185">Reference proteome</keyword>
<evidence type="ECO:0000256" key="8">
    <source>
        <dbReference type="ARBA" id="ARBA00023136"/>
    </source>
</evidence>
<protein>
    <recommendedName>
        <fullName evidence="9">Type II secretion system protein I</fullName>
        <shortName evidence="9">T2SS minor pseudopilin I</shortName>
    </recommendedName>
</protein>
<evidence type="ECO:0000256" key="9">
    <source>
        <dbReference type="RuleBase" id="RU368030"/>
    </source>
</evidence>
<dbReference type="PANTHER" id="PTHR38779">
    <property type="entry name" value="TYPE II SECRETION SYSTEM PROTEIN I-RELATED"/>
    <property type="match status" value="1"/>
</dbReference>
<keyword evidence="4 9" id="KW-0488">Methylation</keyword>
<keyword evidence="7" id="KW-1133">Transmembrane helix</keyword>
<proteinExistence type="inferred from homology"/>
<evidence type="ECO:0000313" key="12">
    <source>
        <dbReference type="Proteomes" id="UP000304912"/>
    </source>
</evidence>
<evidence type="ECO:0000256" key="1">
    <source>
        <dbReference type="ARBA" id="ARBA00004377"/>
    </source>
</evidence>
<dbReference type="Proteomes" id="UP000304912">
    <property type="component" value="Chromosome"/>
</dbReference>
<keyword evidence="3" id="KW-1003">Cell membrane</keyword>
<dbReference type="GO" id="GO:0015628">
    <property type="term" value="P:protein secretion by the type II secretion system"/>
    <property type="evidence" value="ECO:0007669"/>
    <property type="project" value="UniProtKB-UniRule"/>
</dbReference>
<organism evidence="11 12">
    <name type="scientific">Salinimonas iocasae</name>
    <dbReference type="NCBI Taxonomy" id="2572577"/>
    <lineage>
        <taxon>Bacteria</taxon>
        <taxon>Pseudomonadati</taxon>
        <taxon>Pseudomonadota</taxon>
        <taxon>Gammaproteobacteria</taxon>
        <taxon>Alteromonadales</taxon>
        <taxon>Alteromonadaceae</taxon>
        <taxon>Alteromonas/Salinimonas group</taxon>
        <taxon>Salinimonas</taxon>
    </lineage>
</organism>
<dbReference type="EMBL" id="CP039852">
    <property type="protein sequence ID" value="QCZ94989.1"/>
    <property type="molecule type" value="Genomic_DNA"/>
</dbReference>
<reference evidence="11 12" key="1">
    <citation type="submission" date="2019-04" db="EMBL/GenBank/DDBJ databases">
        <title>Salinimonas iocasae sp. nov., a halophilic bacterium isolated from the outer tube casing of tubeworms in Okinawa Trough.</title>
        <authorList>
            <person name="Zhang H."/>
            <person name="Wang H."/>
            <person name="Li C."/>
        </authorList>
    </citation>
    <scope>NUCLEOTIDE SEQUENCE [LARGE SCALE GENOMIC DNA]</scope>
    <source>
        <strain evidence="11 12">KX18D6</strain>
    </source>
</reference>
<dbReference type="GO" id="GO:0015627">
    <property type="term" value="C:type II protein secretion system complex"/>
    <property type="evidence" value="ECO:0007669"/>
    <property type="project" value="UniProtKB-UniRule"/>
</dbReference>
<evidence type="ECO:0000256" key="6">
    <source>
        <dbReference type="ARBA" id="ARBA00022692"/>
    </source>
</evidence>
<dbReference type="NCBIfam" id="TIGR01707">
    <property type="entry name" value="gspI"/>
    <property type="match status" value="1"/>
</dbReference>
<gene>
    <name evidence="11" type="primary">gspI</name>
    <name evidence="11" type="ORF">FBQ74_16570</name>
</gene>
<dbReference type="InterPro" id="IPR045584">
    <property type="entry name" value="Pilin-like"/>
</dbReference>
<dbReference type="Pfam" id="PF07963">
    <property type="entry name" value="N_methyl"/>
    <property type="match status" value="1"/>
</dbReference>
<dbReference type="InterPro" id="IPR003413">
    <property type="entry name" value="T2SS_GspI_C"/>
</dbReference>
<feature type="domain" description="Type II secretion system protein GspI C-terminal" evidence="10">
    <location>
        <begin position="50"/>
        <end position="127"/>
    </location>
</feature>
<dbReference type="Pfam" id="PF02501">
    <property type="entry name" value="T2SSI"/>
    <property type="match status" value="1"/>
</dbReference>
<dbReference type="PROSITE" id="PS00409">
    <property type="entry name" value="PROKAR_NTER_METHYL"/>
    <property type="match status" value="1"/>
</dbReference>
<evidence type="ECO:0000259" key="10">
    <source>
        <dbReference type="Pfam" id="PF02501"/>
    </source>
</evidence>
<comment type="function">
    <text evidence="9">Component of the type II secretion system required for the energy-dependent secretion of extracellular factors such as proteases and toxins from the periplasm.</text>
</comment>
<dbReference type="SUPFAM" id="SSF54523">
    <property type="entry name" value="Pili subunits"/>
    <property type="match status" value="1"/>
</dbReference>
<dbReference type="NCBIfam" id="TIGR02532">
    <property type="entry name" value="IV_pilin_GFxxxE"/>
    <property type="match status" value="1"/>
</dbReference>